<gene>
    <name evidence="1" type="ORF">RPERSI_LOCUS6915</name>
</gene>
<comment type="caution">
    <text evidence="1">The sequence shown here is derived from an EMBL/GenBank/DDBJ whole genome shotgun (WGS) entry which is preliminary data.</text>
</comment>
<evidence type="ECO:0000313" key="1">
    <source>
        <dbReference type="EMBL" id="CAG8626165.1"/>
    </source>
</evidence>
<proteinExistence type="predicted"/>
<feature type="non-terminal residue" evidence="1">
    <location>
        <position position="1"/>
    </location>
</feature>
<name>A0ACA9N0G3_9GLOM</name>
<dbReference type="EMBL" id="CAJVQC010011324">
    <property type="protein sequence ID" value="CAG8626165.1"/>
    <property type="molecule type" value="Genomic_DNA"/>
</dbReference>
<reference evidence="1" key="1">
    <citation type="submission" date="2021-06" db="EMBL/GenBank/DDBJ databases">
        <authorList>
            <person name="Kallberg Y."/>
            <person name="Tangrot J."/>
            <person name="Rosling A."/>
        </authorList>
    </citation>
    <scope>NUCLEOTIDE SEQUENCE</scope>
    <source>
        <strain evidence="1">MA461A</strain>
    </source>
</reference>
<sequence length="46" mass="5248">DFSNDQLYSNTDPNNEVISELVDTDVEELKNQDNISELKTELIFTG</sequence>
<keyword evidence="2" id="KW-1185">Reference proteome</keyword>
<accession>A0ACA9N0G3</accession>
<evidence type="ECO:0000313" key="2">
    <source>
        <dbReference type="Proteomes" id="UP000789920"/>
    </source>
</evidence>
<organism evidence="1 2">
    <name type="scientific">Racocetra persica</name>
    <dbReference type="NCBI Taxonomy" id="160502"/>
    <lineage>
        <taxon>Eukaryota</taxon>
        <taxon>Fungi</taxon>
        <taxon>Fungi incertae sedis</taxon>
        <taxon>Mucoromycota</taxon>
        <taxon>Glomeromycotina</taxon>
        <taxon>Glomeromycetes</taxon>
        <taxon>Diversisporales</taxon>
        <taxon>Gigasporaceae</taxon>
        <taxon>Racocetra</taxon>
    </lineage>
</organism>
<dbReference type="Proteomes" id="UP000789920">
    <property type="component" value="Unassembled WGS sequence"/>
</dbReference>
<protein>
    <submittedName>
        <fullName evidence="1">5600_t:CDS:1</fullName>
    </submittedName>
</protein>